<evidence type="ECO:0000256" key="2">
    <source>
        <dbReference type="ARBA" id="ARBA00022670"/>
    </source>
</evidence>
<keyword evidence="5 7" id="KW-0862">Zinc</keyword>
<evidence type="ECO:0000256" key="5">
    <source>
        <dbReference type="ARBA" id="ARBA00022833"/>
    </source>
</evidence>
<comment type="cofactor">
    <cofactor evidence="7">
        <name>Zn(2+)</name>
        <dbReference type="ChEBI" id="CHEBI:29105"/>
    </cofactor>
    <text evidence="7">Binds 1 zinc ion per subunit.</text>
</comment>
<feature type="region of interest" description="Disordered" evidence="8">
    <location>
        <begin position="163"/>
        <end position="198"/>
    </location>
</feature>
<evidence type="ECO:0000313" key="9">
    <source>
        <dbReference type="EnsemblMetazoa" id="Aqu2.1.04478_001"/>
    </source>
</evidence>
<name>A0A1X7SQT2_AMPQE</name>
<keyword evidence="2 7" id="KW-0645">Protease</keyword>
<evidence type="ECO:0000256" key="7">
    <source>
        <dbReference type="RuleBase" id="RU366077"/>
    </source>
</evidence>
<comment type="similarity">
    <text evidence="1 7">Belongs to the peptidase M8 family.</text>
</comment>
<dbReference type="Gene3D" id="2.30.34.10">
    <property type="entry name" value="Leishmanolysin domain 4"/>
    <property type="match status" value="1"/>
</dbReference>
<evidence type="ECO:0000256" key="4">
    <source>
        <dbReference type="ARBA" id="ARBA00022801"/>
    </source>
</evidence>
<dbReference type="InParanoid" id="A0A1X7SQT2"/>
<dbReference type="GO" id="GO:0046872">
    <property type="term" value="F:metal ion binding"/>
    <property type="evidence" value="ECO:0007669"/>
    <property type="project" value="UniProtKB-KW"/>
</dbReference>
<evidence type="ECO:0000256" key="8">
    <source>
        <dbReference type="SAM" id="MobiDB-lite"/>
    </source>
</evidence>
<dbReference type="Pfam" id="PF01457">
    <property type="entry name" value="Peptidase_M8"/>
    <property type="match status" value="1"/>
</dbReference>
<reference evidence="9" key="1">
    <citation type="submission" date="2017-05" db="UniProtKB">
        <authorList>
            <consortium name="EnsemblMetazoa"/>
        </authorList>
    </citation>
    <scope>IDENTIFICATION</scope>
</reference>
<dbReference type="SUPFAM" id="SSF55486">
    <property type="entry name" value="Metalloproteases ('zincins'), catalytic domain"/>
    <property type="match status" value="1"/>
</dbReference>
<evidence type="ECO:0000256" key="3">
    <source>
        <dbReference type="ARBA" id="ARBA00022723"/>
    </source>
</evidence>
<evidence type="ECO:0000256" key="1">
    <source>
        <dbReference type="ARBA" id="ARBA00005860"/>
    </source>
</evidence>
<dbReference type="OrthoDB" id="527990at2759"/>
<accession>A0A1X7SQT2</accession>
<keyword evidence="4 7" id="KW-0378">Hydrolase</keyword>
<dbReference type="AlphaFoldDB" id="A0A1X7SQT2"/>
<dbReference type="GO" id="GO:0016020">
    <property type="term" value="C:membrane"/>
    <property type="evidence" value="ECO:0007669"/>
    <property type="project" value="InterPro"/>
</dbReference>
<organism evidence="9">
    <name type="scientific">Amphimedon queenslandica</name>
    <name type="common">Sponge</name>
    <dbReference type="NCBI Taxonomy" id="400682"/>
    <lineage>
        <taxon>Eukaryota</taxon>
        <taxon>Metazoa</taxon>
        <taxon>Porifera</taxon>
        <taxon>Demospongiae</taxon>
        <taxon>Heteroscleromorpha</taxon>
        <taxon>Haplosclerida</taxon>
        <taxon>Niphatidae</taxon>
        <taxon>Amphimedon</taxon>
    </lineage>
</organism>
<dbReference type="EC" id="3.4.24.-" evidence="7"/>
<dbReference type="eggNOG" id="KOG2556">
    <property type="taxonomic scope" value="Eukaryota"/>
</dbReference>
<protein>
    <recommendedName>
        <fullName evidence="7">Leishmanolysin-like peptidase</fullName>
        <ecNumber evidence="7">3.4.24.-</ecNumber>
    </recommendedName>
</protein>
<keyword evidence="6 7" id="KW-0482">Metalloprotease</keyword>
<keyword evidence="3 7" id="KW-0479">Metal-binding</keyword>
<feature type="compositionally biased region" description="Low complexity" evidence="8">
    <location>
        <begin position="163"/>
        <end position="190"/>
    </location>
</feature>
<dbReference type="EnsemblMetazoa" id="Aqu2.1.04478_001">
    <property type="protein sequence ID" value="Aqu2.1.04478_001"/>
    <property type="gene ID" value="Aqu2.1.04478"/>
</dbReference>
<proteinExistence type="inferred from homology"/>
<dbReference type="GO" id="GO:0004222">
    <property type="term" value="F:metalloendopeptidase activity"/>
    <property type="evidence" value="ECO:0007669"/>
    <property type="project" value="UniProtKB-UniRule"/>
</dbReference>
<sequence length="198" mass="20745">YFNSGANFANSPVANSLGGSRSIADYCPFNTAFSNTHCANASHARGTGLSNRRAETYGEGSRCVEHNTSWVARMSSSSVTLPFPQAGCYQYECSNGTVTIFILGQSYHCSQAGEVLTVNQVNNSVTYTGTIICPSCLEICYDDFENCPEAAALYQVGASTASSSSTTVNATPDPTTPSSTTAPSTSPTSSGYGLIPFL</sequence>
<dbReference type="InterPro" id="IPR001577">
    <property type="entry name" value="Peptidase_M8"/>
</dbReference>
<dbReference type="GO" id="GO:0007155">
    <property type="term" value="P:cell adhesion"/>
    <property type="evidence" value="ECO:0007669"/>
    <property type="project" value="InterPro"/>
</dbReference>
<dbReference type="GO" id="GO:0006508">
    <property type="term" value="P:proteolysis"/>
    <property type="evidence" value="ECO:0007669"/>
    <property type="project" value="UniProtKB-KW"/>
</dbReference>
<evidence type="ECO:0000256" key="6">
    <source>
        <dbReference type="ARBA" id="ARBA00023049"/>
    </source>
</evidence>